<feature type="region of interest" description="Disordered" evidence="1">
    <location>
        <begin position="53"/>
        <end position="99"/>
    </location>
</feature>
<feature type="compositionally biased region" description="Low complexity" evidence="1">
    <location>
        <begin position="53"/>
        <end position="64"/>
    </location>
</feature>
<keyword evidence="3" id="KW-1185">Reference proteome</keyword>
<gene>
    <name evidence="2" type="ordered locus">cu0486</name>
</gene>
<sequence length="214" mass="23124">MTSPTLTKPGSTPAKKPKKIPPLASRPKPGYNYLRVPAGLQAEGPAARFLTTAPVAPVARPGAAESRKPHREPGALPANAAASPSSPVSNPQSTPHNTVDLGTLSRWIVLWLEAREGRRAPMSLRRGPYSPAVIEDLRRASHPATGGARLLRVHAQKTRFGQIRFSASAFYDGRVRAIAGFLDDGEGRHGTRSPQRSRGELRAGLWRVEHIHLI</sequence>
<dbReference type="eggNOG" id="ENOG5031IKA">
    <property type="taxonomic scope" value="Bacteria"/>
</dbReference>
<feature type="compositionally biased region" description="Low complexity" evidence="1">
    <location>
        <begin position="74"/>
        <end position="93"/>
    </location>
</feature>
<feature type="compositionally biased region" description="Polar residues" evidence="1">
    <location>
        <begin position="1"/>
        <end position="10"/>
    </location>
</feature>
<proteinExistence type="predicted"/>
<organism evidence="2 3">
    <name type="scientific">Corynebacterium urealyticum (strain ATCC 43042 / DSM 7109)</name>
    <dbReference type="NCBI Taxonomy" id="504474"/>
    <lineage>
        <taxon>Bacteria</taxon>
        <taxon>Bacillati</taxon>
        <taxon>Actinomycetota</taxon>
        <taxon>Actinomycetes</taxon>
        <taxon>Mycobacteriales</taxon>
        <taxon>Corynebacteriaceae</taxon>
        <taxon>Corynebacterium</taxon>
    </lineage>
</organism>
<evidence type="ECO:0000313" key="2">
    <source>
        <dbReference type="EMBL" id="CAQ04446.1"/>
    </source>
</evidence>
<dbReference type="EMBL" id="AM942444">
    <property type="protein sequence ID" value="CAQ04446.1"/>
    <property type="molecule type" value="Genomic_DNA"/>
</dbReference>
<dbReference type="STRING" id="504474.cu0486"/>
<dbReference type="KEGG" id="cur:cu0486"/>
<feature type="region of interest" description="Disordered" evidence="1">
    <location>
        <begin position="1"/>
        <end position="32"/>
    </location>
</feature>
<evidence type="ECO:0000256" key="1">
    <source>
        <dbReference type="SAM" id="MobiDB-lite"/>
    </source>
</evidence>
<name>B1VFA7_CORU7</name>
<evidence type="ECO:0000313" key="3">
    <source>
        <dbReference type="Proteomes" id="UP000001727"/>
    </source>
</evidence>
<dbReference type="Proteomes" id="UP000001727">
    <property type="component" value="Chromosome"/>
</dbReference>
<dbReference type="AlphaFoldDB" id="B1VFA7"/>
<accession>B1VFA7</accession>
<dbReference type="GeneID" id="60605286"/>
<protein>
    <submittedName>
        <fullName evidence="2">Uncharacterized protein</fullName>
    </submittedName>
</protein>
<reference evidence="2 3" key="1">
    <citation type="journal article" date="2008" name="J. Biotechnol.">
        <title>The lifestyle of Corynebacterium urealyticum derived from its complete genome sequence established by pyrosequencing.</title>
        <authorList>
            <person name="Tauch A."/>
            <person name="Trost E."/>
            <person name="Tilker A."/>
            <person name="Ludewig U."/>
            <person name="Schneiker S."/>
            <person name="Goesmann A."/>
            <person name="Arnold W."/>
            <person name="Bekel T."/>
            <person name="Brinkrolf K."/>
            <person name="Brune I."/>
            <person name="Goetker S."/>
            <person name="Kalinowski J."/>
            <person name="Kamp P.-B."/>
            <person name="Lobo F.P."/>
            <person name="Viehoever P."/>
            <person name="Weisshaar B."/>
            <person name="Soriano F."/>
            <person name="Droege M."/>
            <person name="Puehler A."/>
        </authorList>
    </citation>
    <scope>NUCLEOTIDE SEQUENCE [LARGE SCALE GENOMIC DNA]</scope>
    <source>
        <strain evidence="3">ATCC 43042 / DSM 7109</strain>
    </source>
</reference>
<dbReference type="HOGENOM" id="CLU_111938_0_0_11"/>
<dbReference type="RefSeq" id="WP_012359739.1">
    <property type="nucleotide sequence ID" value="NC_010545.1"/>
</dbReference>